<dbReference type="PANTHER" id="PTHR43194">
    <property type="entry name" value="HYDROLASE ALPHA/BETA FOLD FAMILY"/>
    <property type="match status" value="1"/>
</dbReference>
<dbReference type="InterPro" id="IPR029058">
    <property type="entry name" value="AB_hydrolase_fold"/>
</dbReference>
<keyword evidence="3" id="KW-1185">Reference proteome</keyword>
<comment type="caution">
    <text evidence="2">The sequence shown here is derived from an EMBL/GenBank/DDBJ whole genome shotgun (WGS) entry which is preliminary data.</text>
</comment>
<gene>
    <name evidence="2" type="ORF">MYCIT1_LOCUS3715</name>
</gene>
<sequence>KSSLVFNTQFPHSTCPSMATSTTLSSQSYVFDPRPNYPLLLTAKRYWDPASRPDPDAATLICGHAAGFHKEHYEPMVQDMYALPGGRQRIREVWAVDAPNHGEAAVLNEEMLQWGYEPSFGWQDYGRALHAFVAGLGTGVDVDFSKRRLVFVGHSWSAVAFTLALTYQPPIKPDALVLLETMCVKNEPTRAMKNFLAGGAEKRRDIWASKEDAYKMFKSRPSWQKWDDRVLKLYAVSEDPVLFMSLKLKGSKEYGLRSLPTLEYPDKHSGVTLTCSKRQEAAVYRDVMGSSIVYRTMKSIVKDIPVHVIWGAADDYIPRSDKDELIQSAMGGERNLASLNRVPGAGHLIAQTHPRECAQLLVDVVLKPKMEKARL</sequence>
<dbReference type="Gene3D" id="3.40.50.1820">
    <property type="entry name" value="alpha/beta hydrolase"/>
    <property type="match status" value="1"/>
</dbReference>
<dbReference type="AlphaFoldDB" id="A0AAD2GV99"/>
<reference evidence="2" key="1">
    <citation type="submission" date="2023-11" db="EMBL/GenBank/DDBJ databases">
        <authorList>
            <person name="De Vega J J."/>
            <person name="De Vega J J."/>
        </authorList>
    </citation>
    <scope>NUCLEOTIDE SEQUENCE</scope>
</reference>
<evidence type="ECO:0000313" key="3">
    <source>
        <dbReference type="Proteomes" id="UP001295794"/>
    </source>
</evidence>
<name>A0AAD2GV99_9AGAR</name>
<dbReference type="PANTHER" id="PTHR43194:SF2">
    <property type="entry name" value="PEROXISOMAL MEMBRANE PROTEIN LPX1"/>
    <property type="match status" value="1"/>
</dbReference>
<dbReference type="EMBL" id="CAVNYO010000045">
    <property type="protein sequence ID" value="CAK5263947.1"/>
    <property type="molecule type" value="Genomic_DNA"/>
</dbReference>
<accession>A0AAD2GV99</accession>
<feature type="non-terminal residue" evidence="2">
    <location>
        <position position="1"/>
    </location>
</feature>
<dbReference type="InterPro" id="IPR000073">
    <property type="entry name" value="AB_hydrolase_1"/>
</dbReference>
<dbReference type="InterPro" id="IPR050228">
    <property type="entry name" value="Carboxylesterase_BioH"/>
</dbReference>
<dbReference type="SUPFAM" id="SSF53474">
    <property type="entry name" value="alpha/beta-Hydrolases"/>
    <property type="match status" value="1"/>
</dbReference>
<dbReference type="Proteomes" id="UP001295794">
    <property type="component" value="Unassembled WGS sequence"/>
</dbReference>
<feature type="domain" description="AB hydrolase-1" evidence="1">
    <location>
        <begin position="61"/>
        <end position="359"/>
    </location>
</feature>
<protein>
    <recommendedName>
        <fullName evidence="1">AB hydrolase-1 domain-containing protein</fullName>
    </recommendedName>
</protein>
<dbReference type="Pfam" id="PF12697">
    <property type="entry name" value="Abhydrolase_6"/>
    <property type="match status" value="1"/>
</dbReference>
<evidence type="ECO:0000259" key="1">
    <source>
        <dbReference type="Pfam" id="PF12697"/>
    </source>
</evidence>
<proteinExistence type="predicted"/>
<organism evidence="2 3">
    <name type="scientific">Mycena citricolor</name>
    <dbReference type="NCBI Taxonomy" id="2018698"/>
    <lineage>
        <taxon>Eukaryota</taxon>
        <taxon>Fungi</taxon>
        <taxon>Dikarya</taxon>
        <taxon>Basidiomycota</taxon>
        <taxon>Agaricomycotina</taxon>
        <taxon>Agaricomycetes</taxon>
        <taxon>Agaricomycetidae</taxon>
        <taxon>Agaricales</taxon>
        <taxon>Marasmiineae</taxon>
        <taxon>Mycenaceae</taxon>
        <taxon>Mycena</taxon>
    </lineage>
</organism>
<evidence type="ECO:0000313" key="2">
    <source>
        <dbReference type="EMBL" id="CAK5263947.1"/>
    </source>
</evidence>